<dbReference type="CDD" id="cd10935">
    <property type="entry name" value="CE4_WalW"/>
    <property type="match status" value="1"/>
</dbReference>
<reference evidence="1 2" key="1">
    <citation type="submission" date="2015-10" db="EMBL/GenBank/DDBJ databases">
        <title>Draft genome sequence of Novosphingobium fuchskuhlense DSM 25065 isolated from a surface water sample of the southwest basin of Lake Grosse Fuchskuhle.</title>
        <authorList>
            <person name="Ruckert C."/>
            <person name="Winkler A."/>
            <person name="Glaeser J."/>
            <person name="Grossart H.-P."/>
            <person name="Kalinowski J."/>
            <person name="Glaeser S."/>
        </authorList>
    </citation>
    <scope>NUCLEOTIDE SEQUENCE [LARGE SCALE GENOMIC DNA]</scope>
    <source>
        <strain evidence="1 2">FNE08-7</strain>
    </source>
</reference>
<dbReference type="Proteomes" id="UP000058012">
    <property type="component" value="Unassembled WGS sequence"/>
</dbReference>
<dbReference type="STRING" id="1117702.AQZ52_07980"/>
<dbReference type="InterPro" id="IPR011330">
    <property type="entry name" value="Glyco_hydro/deAcase_b/a-brl"/>
</dbReference>
<name>A0A124JV71_9SPHN</name>
<dbReference type="AlphaFoldDB" id="A0A124JV71"/>
<evidence type="ECO:0000313" key="2">
    <source>
        <dbReference type="Proteomes" id="UP000058012"/>
    </source>
</evidence>
<gene>
    <name evidence="1" type="ORF">AQZ52_07980</name>
</gene>
<dbReference type="EMBL" id="LLZS01000005">
    <property type="protein sequence ID" value="KUR71972.1"/>
    <property type="molecule type" value="Genomic_DNA"/>
</dbReference>
<dbReference type="OrthoDB" id="9771584at2"/>
<accession>A0A124JV71</accession>
<comment type="caution">
    <text evidence="1">The sequence shown here is derived from an EMBL/GenBank/DDBJ whole genome shotgun (WGS) entry which is preliminary data.</text>
</comment>
<proteinExistence type="predicted"/>
<dbReference type="GO" id="GO:0005975">
    <property type="term" value="P:carbohydrate metabolic process"/>
    <property type="evidence" value="ECO:0007669"/>
    <property type="project" value="InterPro"/>
</dbReference>
<dbReference type="SUPFAM" id="SSF88713">
    <property type="entry name" value="Glycoside hydrolase/deacetylase"/>
    <property type="match status" value="1"/>
</dbReference>
<sequence length="333" mass="36487">MAQPNILDVPGAGSHVRFAAGFGQRFIVTVDTEEEFDWTQPLGRTGHGLSHVPRLARFQQFCEGLGVKPIYLIDYPIATDPAAVEALGDAVAAGRGEIGVQLHPWVSPPHDEDVTVFNSYAGNLPPELEAAKFNTLRDTIERAFGKAPLIYRAGRYGIGPASAEILARAGLAIDTSVRARFDYSSTGGPNFREHPVVPWWVDQPGGLMELPLTTVFWGMLRQQGPLLYPSLWRMPKLRGLLARMSLLERIPLTPEGVSIEEAIKGIDIALDDGLPVLVFSFHSPSLRPGLTPYVRDEDGLDQLYDWWRAVFAYLGKRGVRPAGVADIIAAAQI</sequence>
<dbReference type="Gene3D" id="3.20.20.370">
    <property type="entry name" value="Glycoside hydrolase/deacetylase"/>
    <property type="match status" value="1"/>
</dbReference>
<keyword evidence="2" id="KW-1185">Reference proteome</keyword>
<protein>
    <submittedName>
        <fullName evidence="1">WalW protein</fullName>
    </submittedName>
</protein>
<dbReference type="RefSeq" id="WP_067908200.1">
    <property type="nucleotide sequence ID" value="NZ_KQ954244.1"/>
</dbReference>
<organism evidence="1 2">
    <name type="scientific">Novosphingobium fuchskuhlense</name>
    <dbReference type="NCBI Taxonomy" id="1117702"/>
    <lineage>
        <taxon>Bacteria</taxon>
        <taxon>Pseudomonadati</taxon>
        <taxon>Pseudomonadota</taxon>
        <taxon>Alphaproteobacteria</taxon>
        <taxon>Sphingomonadales</taxon>
        <taxon>Sphingomonadaceae</taxon>
        <taxon>Novosphingobium</taxon>
    </lineage>
</organism>
<evidence type="ECO:0000313" key="1">
    <source>
        <dbReference type="EMBL" id="KUR71972.1"/>
    </source>
</evidence>